<dbReference type="Pfam" id="PF08245">
    <property type="entry name" value="Mur_ligase_M"/>
    <property type="match status" value="1"/>
</dbReference>
<keyword evidence="8 10" id="KW-0131">Cell cycle</keyword>
<feature type="domain" description="Mur ligase N-terminal catalytic" evidence="11">
    <location>
        <begin position="25"/>
        <end position="68"/>
    </location>
</feature>
<dbReference type="PANTHER" id="PTHR43024:SF1">
    <property type="entry name" value="UDP-N-ACETYLMURAMOYL-TRIPEPTIDE--D-ALANYL-D-ALANINE LIGASE"/>
    <property type="match status" value="1"/>
</dbReference>
<dbReference type="SUPFAM" id="SSF53623">
    <property type="entry name" value="MurD-like peptide ligases, catalytic domain"/>
    <property type="match status" value="1"/>
</dbReference>
<dbReference type="InterPro" id="IPR000713">
    <property type="entry name" value="Mur_ligase_N"/>
</dbReference>
<dbReference type="Proteomes" id="UP000297288">
    <property type="component" value="Unassembled WGS sequence"/>
</dbReference>
<evidence type="ECO:0000259" key="13">
    <source>
        <dbReference type="Pfam" id="PF08245"/>
    </source>
</evidence>
<evidence type="ECO:0000256" key="5">
    <source>
        <dbReference type="ARBA" id="ARBA00022840"/>
    </source>
</evidence>
<comment type="pathway">
    <text evidence="10">Cell wall biogenesis; peptidoglycan biosynthesis.</text>
</comment>
<reference evidence="14 15" key="1">
    <citation type="submission" date="2019-04" db="EMBL/GenBank/DDBJ databases">
        <title>Draft genome sequence data and analysis of a Fermenting Bacterium, Geotoga petraea strain HO-Geo1, isolated from heavy-oil petroleum reservoir in Russia.</title>
        <authorList>
            <person name="Grouzdev D.S."/>
            <person name="Semenova E.M."/>
            <person name="Sokolova D.S."/>
            <person name="Tourova T.P."/>
            <person name="Poltaraus A.B."/>
            <person name="Nazina T.N."/>
        </authorList>
    </citation>
    <scope>NUCLEOTIDE SEQUENCE [LARGE SCALE GENOMIC DNA]</scope>
    <source>
        <strain evidence="14 15">HO-Geo1</strain>
    </source>
</reference>
<keyword evidence="2 14" id="KW-0436">Ligase</keyword>
<dbReference type="Gene3D" id="3.40.1390.10">
    <property type="entry name" value="MurE/MurF, N-terminal domain"/>
    <property type="match status" value="1"/>
</dbReference>
<dbReference type="InterPro" id="IPR036615">
    <property type="entry name" value="Mur_ligase_C_dom_sf"/>
</dbReference>
<keyword evidence="4" id="KW-0547">Nucleotide-binding</keyword>
<evidence type="ECO:0000313" key="15">
    <source>
        <dbReference type="Proteomes" id="UP000297288"/>
    </source>
</evidence>
<keyword evidence="7 10" id="KW-0573">Peptidoglycan synthesis</keyword>
<protein>
    <recommendedName>
        <fullName evidence="10">UDP-N-acetylmuramoyl-tripeptide--D-alanyl-D-alanine ligase</fullName>
        <ecNumber evidence="10">6.3.2.10</ecNumber>
    </recommendedName>
</protein>
<evidence type="ECO:0000256" key="9">
    <source>
        <dbReference type="ARBA" id="ARBA00023316"/>
    </source>
</evidence>
<comment type="function">
    <text evidence="10">Involved in cell wall formation. Catalyzes the final step in the synthesis of UDP-N-acetylmuramoyl-pentapeptide, the precursor of murein.</text>
</comment>
<evidence type="ECO:0000313" key="14">
    <source>
        <dbReference type="EMBL" id="TGG87827.1"/>
    </source>
</evidence>
<dbReference type="PANTHER" id="PTHR43024">
    <property type="entry name" value="UDP-N-ACETYLMURAMOYL-TRIPEPTIDE--D-ALANYL-D-ALANINE LIGASE"/>
    <property type="match status" value="1"/>
</dbReference>
<evidence type="ECO:0000256" key="2">
    <source>
        <dbReference type="ARBA" id="ARBA00022598"/>
    </source>
</evidence>
<dbReference type="InterPro" id="IPR005863">
    <property type="entry name" value="UDP-N-AcMur_synth"/>
</dbReference>
<evidence type="ECO:0000259" key="12">
    <source>
        <dbReference type="Pfam" id="PF02875"/>
    </source>
</evidence>
<keyword evidence="6 10" id="KW-0133">Cell shape</keyword>
<keyword evidence="9 10" id="KW-0961">Cell wall biogenesis/degradation</keyword>
<keyword evidence="1" id="KW-0963">Cytoplasm</keyword>
<proteinExistence type="predicted"/>
<dbReference type="InterPro" id="IPR004101">
    <property type="entry name" value="Mur_ligase_C"/>
</dbReference>
<name>A0A4Z0W0D2_9BACT</name>
<dbReference type="GO" id="GO:0005737">
    <property type="term" value="C:cytoplasm"/>
    <property type="evidence" value="ECO:0007669"/>
    <property type="project" value="UniProtKB-SubCell"/>
</dbReference>
<evidence type="ECO:0000256" key="1">
    <source>
        <dbReference type="ARBA" id="ARBA00022490"/>
    </source>
</evidence>
<comment type="catalytic activity">
    <reaction evidence="10">
        <text>D-alanyl-D-alanine + UDP-N-acetyl-alpha-D-muramoyl-L-alanyl-gamma-D-glutamyl-meso-2,6-diaminopimelate + ATP = UDP-N-acetyl-alpha-D-muramoyl-L-alanyl-gamma-D-glutamyl-meso-2,6-diaminopimeloyl-D-alanyl-D-alanine + ADP + phosphate + H(+)</text>
        <dbReference type="Rhea" id="RHEA:28374"/>
        <dbReference type="ChEBI" id="CHEBI:15378"/>
        <dbReference type="ChEBI" id="CHEBI:30616"/>
        <dbReference type="ChEBI" id="CHEBI:43474"/>
        <dbReference type="ChEBI" id="CHEBI:57822"/>
        <dbReference type="ChEBI" id="CHEBI:61386"/>
        <dbReference type="ChEBI" id="CHEBI:83905"/>
        <dbReference type="ChEBI" id="CHEBI:456216"/>
        <dbReference type="EC" id="6.3.2.10"/>
    </reaction>
</comment>
<dbReference type="InterPro" id="IPR051046">
    <property type="entry name" value="MurCDEF_CellWall_CoF430Synth"/>
</dbReference>
<gene>
    <name evidence="14" type="primary">murF</name>
    <name evidence="14" type="ORF">E4650_05655</name>
</gene>
<comment type="caution">
    <text evidence="14">The sequence shown here is derived from an EMBL/GenBank/DDBJ whole genome shotgun (WGS) entry which is preliminary data.</text>
</comment>
<dbReference type="Gene3D" id="3.40.1190.10">
    <property type="entry name" value="Mur-like, catalytic domain"/>
    <property type="match status" value="1"/>
</dbReference>
<evidence type="ECO:0000256" key="6">
    <source>
        <dbReference type="ARBA" id="ARBA00022960"/>
    </source>
</evidence>
<dbReference type="EC" id="6.3.2.10" evidence="10"/>
<dbReference type="GO" id="GO:0008360">
    <property type="term" value="P:regulation of cell shape"/>
    <property type="evidence" value="ECO:0007669"/>
    <property type="project" value="UniProtKB-KW"/>
</dbReference>
<dbReference type="AlphaFoldDB" id="A0A4Z0W0D2"/>
<dbReference type="InterPro" id="IPR036565">
    <property type="entry name" value="Mur-like_cat_sf"/>
</dbReference>
<dbReference type="GO" id="GO:0008766">
    <property type="term" value="F:UDP-N-acetylmuramoylalanyl-D-glutamyl-2,6-diaminopimelate-D-alanyl-D-alanine ligase activity"/>
    <property type="evidence" value="ECO:0007669"/>
    <property type="project" value="RHEA"/>
</dbReference>
<evidence type="ECO:0000259" key="11">
    <source>
        <dbReference type="Pfam" id="PF01225"/>
    </source>
</evidence>
<dbReference type="SUPFAM" id="SSF53244">
    <property type="entry name" value="MurD-like peptide ligases, peptide-binding domain"/>
    <property type="match status" value="1"/>
</dbReference>
<dbReference type="GO" id="GO:0047480">
    <property type="term" value="F:UDP-N-acetylmuramoyl-tripeptide-D-alanyl-D-alanine ligase activity"/>
    <property type="evidence" value="ECO:0007669"/>
    <property type="project" value="UniProtKB-EC"/>
</dbReference>
<feature type="domain" description="Mur ligase central" evidence="13">
    <location>
        <begin position="103"/>
        <end position="265"/>
    </location>
</feature>
<dbReference type="GO" id="GO:0009252">
    <property type="term" value="P:peptidoglycan biosynthetic process"/>
    <property type="evidence" value="ECO:0007669"/>
    <property type="project" value="UniProtKB-UniPathway"/>
</dbReference>
<evidence type="ECO:0000256" key="3">
    <source>
        <dbReference type="ARBA" id="ARBA00022618"/>
    </source>
</evidence>
<feature type="domain" description="Mur ligase C-terminal" evidence="12">
    <location>
        <begin position="309"/>
        <end position="388"/>
    </location>
</feature>
<dbReference type="GO" id="GO:0051301">
    <property type="term" value="P:cell division"/>
    <property type="evidence" value="ECO:0007669"/>
    <property type="project" value="UniProtKB-KW"/>
</dbReference>
<dbReference type="Pfam" id="PF01225">
    <property type="entry name" value="Mur_ligase"/>
    <property type="match status" value="1"/>
</dbReference>
<evidence type="ECO:0000256" key="8">
    <source>
        <dbReference type="ARBA" id="ARBA00023306"/>
    </source>
</evidence>
<evidence type="ECO:0000256" key="4">
    <source>
        <dbReference type="ARBA" id="ARBA00022741"/>
    </source>
</evidence>
<dbReference type="UniPathway" id="UPA00219"/>
<keyword evidence="3 10" id="KW-0132">Cell division</keyword>
<dbReference type="Gene3D" id="3.90.190.20">
    <property type="entry name" value="Mur ligase, C-terminal domain"/>
    <property type="match status" value="1"/>
</dbReference>
<dbReference type="EMBL" id="SRME01000003">
    <property type="protein sequence ID" value="TGG87827.1"/>
    <property type="molecule type" value="Genomic_DNA"/>
</dbReference>
<dbReference type="Pfam" id="PF02875">
    <property type="entry name" value="Mur_ligase_C"/>
    <property type="match status" value="1"/>
</dbReference>
<dbReference type="InterPro" id="IPR035911">
    <property type="entry name" value="MurE/MurF_N"/>
</dbReference>
<keyword evidence="5" id="KW-0067">ATP-binding</keyword>
<dbReference type="GO" id="GO:0071555">
    <property type="term" value="P:cell wall organization"/>
    <property type="evidence" value="ECO:0007669"/>
    <property type="project" value="UniProtKB-KW"/>
</dbReference>
<organism evidence="14 15">
    <name type="scientific">Geotoga petraea</name>
    <dbReference type="NCBI Taxonomy" id="28234"/>
    <lineage>
        <taxon>Bacteria</taxon>
        <taxon>Thermotogati</taxon>
        <taxon>Thermotogota</taxon>
        <taxon>Thermotogae</taxon>
        <taxon>Petrotogales</taxon>
        <taxon>Petrotogaceae</taxon>
        <taxon>Geotoga</taxon>
    </lineage>
</organism>
<accession>A0A4Z0W0D2</accession>
<evidence type="ECO:0000256" key="7">
    <source>
        <dbReference type="ARBA" id="ARBA00022984"/>
    </source>
</evidence>
<dbReference type="OrthoDB" id="9801978at2"/>
<evidence type="ECO:0000256" key="10">
    <source>
        <dbReference type="RuleBase" id="RU004136"/>
    </source>
</evidence>
<dbReference type="InterPro" id="IPR013221">
    <property type="entry name" value="Mur_ligase_cen"/>
</dbReference>
<dbReference type="GO" id="GO:0005524">
    <property type="term" value="F:ATP binding"/>
    <property type="evidence" value="ECO:0007669"/>
    <property type="project" value="UniProtKB-KW"/>
</dbReference>
<comment type="subcellular location">
    <subcellularLocation>
        <location evidence="10">Cytoplasm</location>
    </subcellularLocation>
</comment>
<dbReference type="SUPFAM" id="SSF63418">
    <property type="entry name" value="MurE/MurF N-terminal domain"/>
    <property type="match status" value="1"/>
</dbReference>
<sequence>MYRLLKKEYEKMTLEQLFERKYYFQIDSRKIKKNDVFVALKGENTDGHRYVEDAFKKGASFAVVEAGYPDNSEKIIKVPNVQEKLLSVSSKIVNQNAKMKIGITGSTGKTTTKVCLKNIIESNISTFATEKNYNTEIGIPISILNNYSNEEVAIIEMGIQKKGDMENLTKFFNLDVAFITNIGTSHLEFLKSKEGIAEEKSKIITALNGGLLVYNSDSIELQKFVKSYKNKISFGQKVNSDAYLIDYEYFEDTTKVHFKTFGKDGLLTLKSYWSKGQILDFLAAVTFSIFTKIPIDPFVISEIKLPESRFELIKNENNIIINDSYNASEESFFSAFESVEKIQATSKILIMSEIKEIGQDDKIVLNRVIEKAKEIFDEIYFYDKEDKYSFDDVIKIKEIKKIEKILNSSKGVILIKGSNSTGLYKFMQERG</sequence>
<dbReference type="NCBIfam" id="TIGR01143">
    <property type="entry name" value="murF"/>
    <property type="match status" value="1"/>
</dbReference>